<dbReference type="Proteomes" id="UP000699462">
    <property type="component" value="Unassembled WGS sequence"/>
</dbReference>
<proteinExistence type="predicted"/>
<dbReference type="EMBL" id="JTDF01004381">
    <property type="protein sequence ID" value="KAF8566949.1"/>
    <property type="molecule type" value="Genomic_DNA"/>
</dbReference>
<keyword evidence="2" id="KW-1185">Reference proteome</keyword>
<accession>A0A8T0DGJ4</accession>
<reference evidence="1 2" key="1">
    <citation type="submission" date="2019-07" db="EMBL/GenBank/DDBJ databases">
        <title>Annotation for the trematode Paragonimus westermani.</title>
        <authorList>
            <person name="Choi Y.-J."/>
        </authorList>
    </citation>
    <scope>NUCLEOTIDE SEQUENCE [LARGE SCALE GENOMIC DNA]</scope>
    <source>
        <strain evidence="1">180907_Pwestermani</strain>
    </source>
</reference>
<feature type="non-terminal residue" evidence="1">
    <location>
        <position position="1"/>
    </location>
</feature>
<sequence>AARSSPDSLISPVHGGSGWTATDLRFDESDGVIDKMCFGTQIQSGEVSSDSPSSSVHNGLNRTAVDLQFDETDNLIDKAYFETQMQNGQ</sequence>
<dbReference type="OrthoDB" id="10349624at2759"/>
<name>A0A8T0DGJ4_9TREM</name>
<evidence type="ECO:0000313" key="2">
    <source>
        <dbReference type="Proteomes" id="UP000699462"/>
    </source>
</evidence>
<protein>
    <submittedName>
        <fullName evidence="1">Uncharacterized protein</fullName>
    </submittedName>
</protein>
<dbReference type="AlphaFoldDB" id="A0A8T0DGJ4"/>
<evidence type="ECO:0000313" key="1">
    <source>
        <dbReference type="EMBL" id="KAF8566949.1"/>
    </source>
</evidence>
<comment type="caution">
    <text evidence="1">The sequence shown here is derived from an EMBL/GenBank/DDBJ whole genome shotgun (WGS) entry which is preliminary data.</text>
</comment>
<organism evidence="1 2">
    <name type="scientific">Paragonimus westermani</name>
    <dbReference type="NCBI Taxonomy" id="34504"/>
    <lineage>
        <taxon>Eukaryota</taxon>
        <taxon>Metazoa</taxon>
        <taxon>Spiralia</taxon>
        <taxon>Lophotrochozoa</taxon>
        <taxon>Platyhelminthes</taxon>
        <taxon>Trematoda</taxon>
        <taxon>Digenea</taxon>
        <taxon>Plagiorchiida</taxon>
        <taxon>Troglotremata</taxon>
        <taxon>Troglotrematidae</taxon>
        <taxon>Paragonimus</taxon>
    </lineage>
</organism>
<gene>
    <name evidence="1" type="ORF">P879_10964</name>
</gene>